<reference evidence="3 5" key="1">
    <citation type="journal article" date="2011" name="Nature">
        <title>The Medicago genome provides insight into the evolution of rhizobial symbioses.</title>
        <authorList>
            <person name="Young N.D."/>
            <person name="Debelle F."/>
            <person name="Oldroyd G.E."/>
            <person name="Geurts R."/>
            <person name="Cannon S.B."/>
            <person name="Udvardi M.K."/>
            <person name="Benedito V.A."/>
            <person name="Mayer K.F."/>
            <person name="Gouzy J."/>
            <person name="Schoof H."/>
            <person name="Van de Peer Y."/>
            <person name="Proost S."/>
            <person name="Cook D.R."/>
            <person name="Meyers B.C."/>
            <person name="Spannagl M."/>
            <person name="Cheung F."/>
            <person name="De Mita S."/>
            <person name="Krishnakumar V."/>
            <person name="Gundlach H."/>
            <person name="Zhou S."/>
            <person name="Mudge J."/>
            <person name="Bharti A.K."/>
            <person name="Murray J.D."/>
            <person name="Naoumkina M.A."/>
            <person name="Rosen B."/>
            <person name="Silverstein K.A."/>
            <person name="Tang H."/>
            <person name="Rombauts S."/>
            <person name="Zhao P.X."/>
            <person name="Zhou P."/>
            <person name="Barbe V."/>
            <person name="Bardou P."/>
            <person name="Bechner M."/>
            <person name="Bellec A."/>
            <person name="Berger A."/>
            <person name="Berges H."/>
            <person name="Bidwell S."/>
            <person name="Bisseling T."/>
            <person name="Choisne N."/>
            <person name="Couloux A."/>
            <person name="Denny R."/>
            <person name="Deshpande S."/>
            <person name="Dai X."/>
            <person name="Doyle J.J."/>
            <person name="Dudez A.M."/>
            <person name="Farmer A.D."/>
            <person name="Fouteau S."/>
            <person name="Franken C."/>
            <person name="Gibelin C."/>
            <person name="Gish J."/>
            <person name="Goldstein S."/>
            <person name="Gonzalez A.J."/>
            <person name="Green P.J."/>
            <person name="Hallab A."/>
            <person name="Hartog M."/>
            <person name="Hua A."/>
            <person name="Humphray S.J."/>
            <person name="Jeong D.H."/>
            <person name="Jing Y."/>
            <person name="Jocker A."/>
            <person name="Kenton S.M."/>
            <person name="Kim D.J."/>
            <person name="Klee K."/>
            <person name="Lai H."/>
            <person name="Lang C."/>
            <person name="Lin S."/>
            <person name="Macmil S.L."/>
            <person name="Magdelenat G."/>
            <person name="Matthews L."/>
            <person name="McCorrison J."/>
            <person name="Monaghan E.L."/>
            <person name="Mun J.H."/>
            <person name="Najar F.Z."/>
            <person name="Nicholson C."/>
            <person name="Noirot C."/>
            <person name="O'Bleness M."/>
            <person name="Paule C.R."/>
            <person name="Poulain J."/>
            <person name="Prion F."/>
            <person name="Qin B."/>
            <person name="Qu C."/>
            <person name="Retzel E.F."/>
            <person name="Riddle C."/>
            <person name="Sallet E."/>
            <person name="Samain S."/>
            <person name="Samson N."/>
            <person name="Sanders I."/>
            <person name="Saurat O."/>
            <person name="Scarpelli C."/>
            <person name="Schiex T."/>
            <person name="Segurens B."/>
            <person name="Severin A.J."/>
            <person name="Sherrier D.J."/>
            <person name="Shi R."/>
            <person name="Sims S."/>
            <person name="Singer S.R."/>
            <person name="Sinharoy S."/>
            <person name="Sterck L."/>
            <person name="Viollet A."/>
            <person name="Wang B.B."/>
            <person name="Wang K."/>
            <person name="Wang M."/>
            <person name="Wang X."/>
            <person name="Warfsmann J."/>
            <person name="Weissenbach J."/>
            <person name="White D.D."/>
            <person name="White J.D."/>
            <person name="Wiley G.B."/>
            <person name="Wincker P."/>
            <person name="Xing Y."/>
            <person name="Yang L."/>
            <person name="Yao Z."/>
            <person name="Ying F."/>
            <person name="Zhai J."/>
            <person name="Zhou L."/>
            <person name="Zuber A."/>
            <person name="Denarie J."/>
            <person name="Dixon R.A."/>
            <person name="May G.D."/>
            <person name="Schwartz D.C."/>
            <person name="Rogers J."/>
            <person name="Quetier F."/>
            <person name="Town C.D."/>
            <person name="Roe B.A."/>
        </authorList>
    </citation>
    <scope>NUCLEOTIDE SEQUENCE [LARGE SCALE GENOMIC DNA]</scope>
    <source>
        <strain evidence="3">A17</strain>
        <strain evidence="4 5">cv. Jemalong A17</strain>
    </source>
</reference>
<dbReference type="Pfam" id="PF14432">
    <property type="entry name" value="DYW_deaminase"/>
    <property type="match status" value="1"/>
</dbReference>
<dbReference type="GO" id="GO:0008270">
    <property type="term" value="F:zinc ion binding"/>
    <property type="evidence" value="ECO:0007669"/>
    <property type="project" value="InterPro"/>
</dbReference>
<evidence type="ECO:0000313" key="5">
    <source>
        <dbReference type="Proteomes" id="UP000002051"/>
    </source>
</evidence>
<keyword evidence="5" id="KW-1185">Reference proteome</keyword>
<evidence type="ECO:0000256" key="1">
    <source>
        <dbReference type="ARBA" id="ARBA00006643"/>
    </source>
</evidence>
<dbReference type="AlphaFoldDB" id="G7K3Q5"/>
<dbReference type="EnsemblPlants" id="AES93708">
    <property type="protein sequence ID" value="AES93708"/>
    <property type="gene ID" value="MTR_5g006590"/>
</dbReference>
<name>G7K3Q5_MEDTR</name>
<gene>
    <name evidence="3" type="ordered locus">MTR_5g006590</name>
</gene>
<comment type="similarity">
    <text evidence="1">Belongs to the PPR family. PCMP-H subfamily.</text>
</comment>
<evidence type="ECO:0000259" key="2">
    <source>
        <dbReference type="Pfam" id="PF14432"/>
    </source>
</evidence>
<dbReference type="HOGENOM" id="CLU_2310241_0_0_1"/>
<sequence length="100" mass="11279">MEISLDELNSVGRDNAKIYARFMVQILAQKSLSGSTQIGMMLHEINYRLSQVGYVPDTTIVLLDIDEQEKVHLVSRHSEKLAMAHELIKTASAFTKTLFV</sequence>
<organism evidence="3 5">
    <name type="scientific">Medicago truncatula</name>
    <name type="common">Barrel medic</name>
    <name type="synonym">Medicago tribuloides</name>
    <dbReference type="NCBI Taxonomy" id="3880"/>
    <lineage>
        <taxon>Eukaryota</taxon>
        <taxon>Viridiplantae</taxon>
        <taxon>Streptophyta</taxon>
        <taxon>Embryophyta</taxon>
        <taxon>Tracheophyta</taxon>
        <taxon>Spermatophyta</taxon>
        <taxon>Magnoliopsida</taxon>
        <taxon>eudicotyledons</taxon>
        <taxon>Gunneridae</taxon>
        <taxon>Pentapetalae</taxon>
        <taxon>rosids</taxon>
        <taxon>fabids</taxon>
        <taxon>Fabales</taxon>
        <taxon>Fabaceae</taxon>
        <taxon>Papilionoideae</taxon>
        <taxon>50 kb inversion clade</taxon>
        <taxon>NPAAA clade</taxon>
        <taxon>Hologalegina</taxon>
        <taxon>IRL clade</taxon>
        <taxon>Trifolieae</taxon>
        <taxon>Medicago</taxon>
    </lineage>
</organism>
<feature type="domain" description="DYW" evidence="2">
    <location>
        <begin position="53"/>
        <end position="93"/>
    </location>
</feature>
<dbReference type="STRING" id="3880.G7K3Q5"/>
<accession>G7K3Q5</accession>
<protein>
    <recommendedName>
        <fullName evidence="2">DYW domain-containing protein</fullName>
    </recommendedName>
</protein>
<dbReference type="Proteomes" id="UP000002051">
    <property type="component" value="Chromosome 5"/>
</dbReference>
<evidence type="ECO:0000313" key="4">
    <source>
        <dbReference type="EnsemblPlants" id="AES93708"/>
    </source>
</evidence>
<dbReference type="PaxDb" id="3880-AES93708"/>
<dbReference type="InterPro" id="IPR032867">
    <property type="entry name" value="DYW_dom"/>
</dbReference>
<proteinExistence type="inferred from homology"/>
<reference evidence="3 5" key="2">
    <citation type="journal article" date="2014" name="BMC Genomics">
        <title>An improved genome release (version Mt4.0) for the model legume Medicago truncatula.</title>
        <authorList>
            <person name="Tang H."/>
            <person name="Krishnakumar V."/>
            <person name="Bidwell S."/>
            <person name="Rosen B."/>
            <person name="Chan A."/>
            <person name="Zhou S."/>
            <person name="Gentzbittel L."/>
            <person name="Childs K.L."/>
            <person name="Yandell M."/>
            <person name="Gundlach H."/>
            <person name="Mayer K.F."/>
            <person name="Schwartz D.C."/>
            <person name="Town C.D."/>
        </authorList>
    </citation>
    <scope>GENOME REANNOTATION</scope>
    <source>
        <strain evidence="4 5">cv. Jemalong A17</strain>
    </source>
</reference>
<dbReference type="eggNOG" id="KOG4197">
    <property type="taxonomic scope" value="Eukaryota"/>
</dbReference>
<dbReference type="EMBL" id="CM001221">
    <property type="protein sequence ID" value="AES93708.1"/>
    <property type="molecule type" value="Genomic_DNA"/>
</dbReference>
<reference evidence="4" key="3">
    <citation type="submission" date="2015-04" db="UniProtKB">
        <authorList>
            <consortium name="EnsemblPlants"/>
        </authorList>
    </citation>
    <scope>IDENTIFICATION</scope>
    <source>
        <strain evidence="4">cv. Jemalong A17</strain>
    </source>
</reference>
<evidence type="ECO:0000313" key="3">
    <source>
        <dbReference type="EMBL" id="AES93708.1"/>
    </source>
</evidence>